<evidence type="ECO:0008006" key="7">
    <source>
        <dbReference type="Google" id="ProtNLM"/>
    </source>
</evidence>
<evidence type="ECO:0000256" key="4">
    <source>
        <dbReference type="PROSITE-ProRule" id="PRU00679"/>
    </source>
</evidence>
<comment type="caution">
    <text evidence="5">The sequence shown here is derived from an EMBL/GenBank/DDBJ whole genome shotgun (WGS) entry which is preliminary data.</text>
</comment>
<dbReference type="GO" id="GO:0016787">
    <property type="term" value="F:hydrolase activity"/>
    <property type="evidence" value="ECO:0007669"/>
    <property type="project" value="UniProtKB-KW"/>
</dbReference>
<evidence type="ECO:0000313" key="5">
    <source>
        <dbReference type="EMBL" id="KAH9364572.1"/>
    </source>
</evidence>
<comment type="similarity">
    <text evidence="4">Belongs to the metallo-dependent hydrolases superfamily. Phosphotriesterase family.</text>
</comment>
<keyword evidence="6" id="KW-1185">Reference proteome</keyword>
<dbReference type="Gene3D" id="3.20.20.140">
    <property type="entry name" value="Metal-dependent hydrolases"/>
    <property type="match status" value="1"/>
</dbReference>
<evidence type="ECO:0000256" key="3">
    <source>
        <dbReference type="ARBA" id="ARBA00022801"/>
    </source>
</evidence>
<proteinExistence type="inferred from homology"/>
<comment type="cofactor">
    <cofactor evidence="1">
        <name>a divalent metal cation</name>
        <dbReference type="ChEBI" id="CHEBI:60240"/>
    </cofactor>
</comment>
<sequence length="146" mass="16481">MEVTSDQESYLGAAADLGYSEELHRGDAGTFLDANQLVEFAASHGCYCEHDLFGIETSHYQPGPHFSMPSDAQRLSQLARLVEEGFGDRIVVSHDIHTRHRLMKFGGHGYSHIRLNVVPAMLRRGFSHQVVRAITELNPQTWLTFW</sequence>
<dbReference type="GO" id="GO:0008270">
    <property type="term" value="F:zinc ion binding"/>
    <property type="evidence" value="ECO:0007669"/>
    <property type="project" value="InterPro"/>
</dbReference>
<evidence type="ECO:0000256" key="2">
    <source>
        <dbReference type="ARBA" id="ARBA00022723"/>
    </source>
</evidence>
<accession>A0A9J6FR62</accession>
<dbReference type="InterPro" id="IPR032466">
    <property type="entry name" value="Metal_Hydrolase"/>
</dbReference>
<dbReference type="PANTHER" id="PTHR10819:SF3">
    <property type="entry name" value="PHOSPHOTRIESTERASE-RELATED PROTEIN"/>
    <property type="match status" value="1"/>
</dbReference>
<dbReference type="SUPFAM" id="SSF51556">
    <property type="entry name" value="Metallo-dependent hydrolases"/>
    <property type="match status" value="1"/>
</dbReference>
<name>A0A9J6FR62_HAELO</name>
<dbReference type="OMA" id="NTGTICE"/>
<keyword evidence="3" id="KW-0378">Hydrolase</keyword>
<protein>
    <recommendedName>
        <fullName evidence="7">Parathion hydrolase-related protein</fullName>
    </recommendedName>
</protein>
<reference evidence="5 6" key="1">
    <citation type="journal article" date="2020" name="Cell">
        <title>Large-Scale Comparative Analyses of Tick Genomes Elucidate Their Genetic Diversity and Vector Capacities.</title>
        <authorList>
            <consortium name="Tick Genome and Microbiome Consortium (TIGMIC)"/>
            <person name="Jia N."/>
            <person name="Wang J."/>
            <person name="Shi W."/>
            <person name="Du L."/>
            <person name="Sun Y."/>
            <person name="Zhan W."/>
            <person name="Jiang J.F."/>
            <person name="Wang Q."/>
            <person name="Zhang B."/>
            <person name="Ji P."/>
            <person name="Bell-Sakyi L."/>
            <person name="Cui X.M."/>
            <person name="Yuan T.T."/>
            <person name="Jiang B.G."/>
            <person name="Yang W.F."/>
            <person name="Lam T.T."/>
            <person name="Chang Q.C."/>
            <person name="Ding S.J."/>
            <person name="Wang X.J."/>
            <person name="Zhu J.G."/>
            <person name="Ruan X.D."/>
            <person name="Zhao L."/>
            <person name="Wei J.T."/>
            <person name="Ye R.Z."/>
            <person name="Que T.C."/>
            <person name="Du C.H."/>
            <person name="Zhou Y.H."/>
            <person name="Cheng J.X."/>
            <person name="Dai P.F."/>
            <person name="Guo W.B."/>
            <person name="Han X.H."/>
            <person name="Huang E.J."/>
            <person name="Li L.F."/>
            <person name="Wei W."/>
            <person name="Gao Y.C."/>
            <person name="Liu J.Z."/>
            <person name="Shao H.Z."/>
            <person name="Wang X."/>
            <person name="Wang C.C."/>
            <person name="Yang T.C."/>
            <person name="Huo Q.B."/>
            <person name="Li W."/>
            <person name="Chen H.Y."/>
            <person name="Chen S.E."/>
            <person name="Zhou L.G."/>
            <person name="Ni X.B."/>
            <person name="Tian J.H."/>
            <person name="Sheng Y."/>
            <person name="Liu T."/>
            <person name="Pan Y.S."/>
            <person name="Xia L.Y."/>
            <person name="Li J."/>
            <person name="Zhao F."/>
            <person name="Cao W.C."/>
        </authorList>
    </citation>
    <scope>NUCLEOTIDE SEQUENCE [LARGE SCALE GENOMIC DNA]</scope>
    <source>
        <strain evidence="5">HaeL-2018</strain>
    </source>
</reference>
<keyword evidence="2" id="KW-0479">Metal-binding</keyword>
<organism evidence="5 6">
    <name type="scientific">Haemaphysalis longicornis</name>
    <name type="common">Bush tick</name>
    <dbReference type="NCBI Taxonomy" id="44386"/>
    <lineage>
        <taxon>Eukaryota</taxon>
        <taxon>Metazoa</taxon>
        <taxon>Ecdysozoa</taxon>
        <taxon>Arthropoda</taxon>
        <taxon>Chelicerata</taxon>
        <taxon>Arachnida</taxon>
        <taxon>Acari</taxon>
        <taxon>Parasitiformes</taxon>
        <taxon>Ixodida</taxon>
        <taxon>Ixodoidea</taxon>
        <taxon>Ixodidae</taxon>
        <taxon>Haemaphysalinae</taxon>
        <taxon>Haemaphysalis</taxon>
    </lineage>
</organism>
<dbReference type="PROSITE" id="PS51347">
    <property type="entry name" value="PHOSPHOTRIESTERASE_2"/>
    <property type="match status" value="1"/>
</dbReference>
<dbReference type="PANTHER" id="PTHR10819">
    <property type="entry name" value="PHOSPHOTRIESTERASE-RELATED"/>
    <property type="match status" value="1"/>
</dbReference>
<evidence type="ECO:0000313" key="6">
    <source>
        <dbReference type="Proteomes" id="UP000821853"/>
    </source>
</evidence>
<dbReference type="VEuPathDB" id="VectorBase:HLOH_055136"/>
<dbReference type="AlphaFoldDB" id="A0A9J6FR62"/>
<dbReference type="InterPro" id="IPR001559">
    <property type="entry name" value="Phosphotriesterase"/>
</dbReference>
<evidence type="ECO:0000256" key="1">
    <source>
        <dbReference type="ARBA" id="ARBA00001968"/>
    </source>
</evidence>
<comment type="caution">
    <text evidence="4">Lacks conserved residue(s) required for the propagation of feature annotation.</text>
</comment>
<dbReference type="Pfam" id="PF02126">
    <property type="entry name" value="PTE"/>
    <property type="match status" value="1"/>
</dbReference>
<gene>
    <name evidence="5" type="ORF">HPB48_006051</name>
</gene>
<dbReference type="EMBL" id="JABSTR010000002">
    <property type="protein sequence ID" value="KAH9364572.1"/>
    <property type="molecule type" value="Genomic_DNA"/>
</dbReference>
<dbReference type="Proteomes" id="UP000821853">
    <property type="component" value="Chromosome 10"/>
</dbReference>
<dbReference type="OrthoDB" id="9998343at2759"/>